<dbReference type="EMBL" id="DS114318">
    <property type="protein sequence ID" value="EAX88357.1"/>
    <property type="molecule type" value="Genomic_DNA"/>
</dbReference>
<reference evidence="2" key="1">
    <citation type="submission" date="2006-10" db="EMBL/GenBank/DDBJ databases">
        <authorList>
            <person name="Amadeo P."/>
            <person name="Zhao Q."/>
            <person name="Wortman J."/>
            <person name="Fraser-Liggett C."/>
            <person name="Carlton J."/>
        </authorList>
    </citation>
    <scope>NUCLEOTIDE SEQUENCE</scope>
    <source>
        <strain evidence="2">G3</strain>
    </source>
</reference>
<dbReference type="VEuPathDB" id="TrichDB:TVAG_363500"/>
<dbReference type="RefSeq" id="XP_001300181.1">
    <property type="nucleotide sequence ID" value="XM_001300180.1"/>
</dbReference>
<evidence type="ECO:0000313" key="3">
    <source>
        <dbReference type="Proteomes" id="UP000001542"/>
    </source>
</evidence>
<dbReference type="Proteomes" id="UP000001542">
    <property type="component" value="Unassembled WGS sequence"/>
</dbReference>
<accession>A2G3A4</accession>
<protein>
    <submittedName>
        <fullName evidence="2">Uncharacterized protein</fullName>
    </submittedName>
</protein>
<organism evidence="2 3">
    <name type="scientific">Trichomonas vaginalis (strain ATCC PRA-98 / G3)</name>
    <dbReference type="NCBI Taxonomy" id="412133"/>
    <lineage>
        <taxon>Eukaryota</taxon>
        <taxon>Metamonada</taxon>
        <taxon>Parabasalia</taxon>
        <taxon>Trichomonadida</taxon>
        <taxon>Trichomonadidae</taxon>
        <taxon>Trichomonas</taxon>
    </lineage>
</organism>
<dbReference type="EMBL" id="DS114483">
    <property type="protein sequence ID" value="EAX87251.1"/>
    <property type="molecule type" value="Genomic_DNA"/>
</dbReference>
<reference evidence="2" key="2">
    <citation type="journal article" date="2007" name="Science">
        <title>Draft genome sequence of the sexually transmitted pathogen Trichomonas vaginalis.</title>
        <authorList>
            <person name="Carlton J.M."/>
            <person name="Hirt R.P."/>
            <person name="Silva J.C."/>
            <person name="Delcher A.L."/>
            <person name="Schatz M."/>
            <person name="Zhao Q."/>
            <person name="Wortman J.R."/>
            <person name="Bidwell S.L."/>
            <person name="Alsmark U.C.M."/>
            <person name="Besteiro S."/>
            <person name="Sicheritz-Ponten T."/>
            <person name="Noel C.J."/>
            <person name="Dacks J.B."/>
            <person name="Foster P.G."/>
            <person name="Simillion C."/>
            <person name="Van de Peer Y."/>
            <person name="Miranda-Saavedra D."/>
            <person name="Barton G.J."/>
            <person name="Westrop G.D."/>
            <person name="Mueller S."/>
            <person name="Dessi D."/>
            <person name="Fiori P.L."/>
            <person name="Ren Q."/>
            <person name="Paulsen I."/>
            <person name="Zhang H."/>
            <person name="Bastida-Corcuera F.D."/>
            <person name="Simoes-Barbosa A."/>
            <person name="Brown M.T."/>
            <person name="Hayes R.D."/>
            <person name="Mukherjee M."/>
            <person name="Okumura C.Y."/>
            <person name="Schneider R."/>
            <person name="Smith A.J."/>
            <person name="Vanacova S."/>
            <person name="Villalvazo M."/>
            <person name="Haas B.J."/>
            <person name="Pertea M."/>
            <person name="Feldblyum T.V."/>
            <person name="Utterback T.R."/>
            <person name="Shu C.L."/>
            <person name="Osoegawa K."/>
            <person name="de Jong P.J."/>
            <person name="Hrdy I."/>
            <person name="Horvathova L."/>
            <person name="Zubacova Z."/>
            <person name="Dolezal P."/>
            <person name="Malik S.B."/>
            <person name="Logsdon J.M. Jr."/>
            <person name="Henze K."/>
            <person name="Gupta A."/>
            <person name="Wang C.C."/>
            <person name="Dunne R.L."/>
            <person name="Upcroft J.A."/>
            <person name="Upcroft P."/>
            <person name="White O."/>
            <person name="Salzberg S.L."/>
            <person name="Tang P."/>
            <person name="Chiu C.-H."/>
            <person name="Lee Y.-S."/>
            <person name="Embley T.M."/>
            <person name="Coombs G.H."/>
            <person name="Mottram J.C."/>
            <person name="Tachezy J."/>
            <person name="Fraser-Liggett C.M."/>
            <person name="Johnson P.J."/>
        </authorList>
    </citation>
    <scope>NUCLEOTIDE SEQUENCE [LARGE SCALE GENOMIC DNA]</scope>
    <source>
        <strain evidence="2">G3</strain>
    </source>
</reference>
<keyword evidence="3" id="KW-1185">Reference proteome</keyword>
<proteinExistence type="predicted"/>
<sequence>MMLPQIVVVHRLPPKKRISTSYAIERKKVDDRRRKAGRLYFYMEKLLNSTPGVKNMTDLRNLTASIASLLNLKIDRAAKRSKEALTCWLCENWDRIQNEYIPSPQNLTNPIKLQNLEKYHNETQNENEKVADIFDINDDLFSNLLFDYNNEEFIDQFINEGLSFI</sequence>
<name>A2G3A4_TRIV3</name>
<evidence type="ECO:0000313" key="2">
    <source>
        <dbReference type="EMBL" id="EAX88357.1"/>
    </source>
</evidence>
<gene>
    <name evidence="1" type="ORF">TVAG_116460</name>
    <name evidence="2" type="ORF">TVAG_363500</name>
</gene>
<dbReference type="VEuPathDB" id="TrichDB:TVAGG3_0685300"/>
<evidence type="ECO:0000313" key="1">
    <source>
        <dbReference type="EMBL" id="EAX87251.1"/>
    </source>
</evidence>
<dbReference type="AlphaFoldDB" id="A2G3A4"/>
<dbReference type="VEuPathDB" id="TrichDB:TVAGG3_0685350"/>
<dbReference type="KEGG" id="tva:4744902"/>